<organism evidence="1 2">
    <name type="scientific">Bdellovibrio bacteriovorus</name>
    <dbReference type="NCBI Taxonomy" id="959"/>
    <lineage>
        <taxon>Bacteria</taxon>
        <taxon>Pseudomonadati</taxon>
        <taxon>Bdellovibrionota</taxon>
        <taxon>Bdellovibrionia</taxon>
        <taxon>Bdellovibrionales</taxon>
        <taxon>Pseudobdellovibrionaceae</taxon>
        <taxon>Bdellovibrio</taxon>
    </lineage>
</organism>
<dbReference type="Proteomes" id="UP000075320">
    <property type="component" value="Unassembled WGS sequence"/>
</dbReference>
<gene>
    <name evidence="1" type="ORF">AZI86_06515</name>
</gene>
<accession>A0A150WQC0</accession>
<evidence type="ECO:0008006" key="3">
    <source>
        <dbReference type="Google" id="ProtNLM"/>
    </source>
</evidence>
<evidence type="ECO:0000313" key="1">
    <source>
        <dbReference type="EMBL" id="KYG66693.1"/>
    </source>
</evidence>
<reference evidence="1 2" key="1">
    <citation type="submission" date="2016-03" db="EMBL/GenBank/DDBJ databases">
        <authorList>
            <person name="Ploux O."/>
        </authorList>
    </citation>
    <scope>NUCLEOTIDE SEQUENCE [LARGE SCALE GENOMIC DNA]</scope>
    <source>
        <strain evidence="1 2">R0</strain>
    </source>
</reference>
<sequence>MASAQTQEDPPLVEVELSQDNLAPYVERRDNSGVYFGIAYEGVDLKNYISVLDGVNQSYASIFGSNPVPLIRLNVDYKYNTALGSIAAGIDLGTGQLSGTVNGVTHDLSLLKYGVGLKWTLDNLWTEPYVAPYVGINFWQMGIKEKTPTDNFDMTTDFGYNYTLGFLFQLDWLDYDSSKTSTWDWGIENTFVDVYATQYAKTMSDADPNTETDFLYGAGLRLEF</sequence>
<dbReference type="AlphaFoldDB" id="A0A150WQC0"/>
<protein>
    <recommendedName>
        <fullName evidence="3">Outer membrane protein beta-barrel domain-containing protein</fullName>
    </recommendedName>
</protein>
<evidence type="ECO:0000313" key="2">
    <source>
        <dbReference type="Proteomes" id="UP000075320"/>
    </source>
</evidence>
<comment type="caution">
    <text evidence="1">The sequence shown here is derived from an EMBL/GenBank/DDBJ whole genome shotgun (WGS) entry which is preliminary data.</text>
</comment>
<proteinExistence type="predicted"/>
<dbReference type="EMBL" id="LUKE01000001">
    <property type="protein sequence ID" value="KYG66693.1"/>
    <property type="molecule type" value="Genomic_DNA"/>
</dbReference>
<name>A0A150WQC0_BDEBC</name>
<keyword evidence="2" id="KW-1185">Reference proteome</keyword>